<sequence>MKEQSASHNLKCEEMCGKDSPLNEKSHDEPGVELYSDMDGVEMGYHNDDGSILAKRDIHPSERNEVVIVPTSNITIASCDDPGGRSKKENGELVINDMRYWNTDRLTMKRPKVNRVGLRYHNEGWITIYEWDAHPPESKTEYETEGGTMFKQYYRKKDTTVGMPINHQDDGDKVVLVPTNVVTIYGDAHGLTDGRPNASEGGLECHENGGTITDNPPDEGKMEDETKGGTVVINARKLWAPG</sequence>
<keyword evidence="3" id="KW-1185">Reference proteome</keyword>
<organism evidence="2 3">
    <name type="scientific">Acaulospora morrowiae</name>
    <dbReference type="NCBI Taxonomy" id="94023"/>
    <lineage>
        <taxon>Eukaryota</taxon>
        <taxon>Fungi</taxon>
        <taxon>Fungi incertae sedis</taxon>
        <taxon>Mucoromycota</taxon>
        <taxon>Glomeromycotina</taxon>
        <taxon>Glomeromycetes</taxon>
        <taxon>Diversisporales</taxon>
        <taxon>Acaulosporaceae</taxon>
        <taxon>Acaulospora</taxon>
    </lineage>
</organism>
<feature type="region of interest" description="Disordered" evidence="1">
    <location>
        <begin position="192"/>
        <end position="226"/>
    </location>
</feature>
<dbReference type="Proteomes" id="UP000789342">
    <property type="component" value="Unassembled WGS sequence"/>
</dbReference>
<dbReference type="AlphaFoldDB" id="A0A9N9EA66"/>
<reference evidence="2" key="1">
    <citation type="submission" date="2021-06" db="EMBL/GenBank/DDBJ databases">
        <authorList>
            <person name="Kallberg Y."/>
            <person name="Tangrot J."/>
            <person name="Rosling A."/>
        </authorList>
    </citation>
    <scope>NUCLEOTIDE SEQUENCE</scope>
    <source>
        <strain evidence="2">CL551</strain>
    </source>
</reference>
<feature type="region of interest" description="Disordered" evidence="1">
    <location>
        <begin position="1"/>
        <end position="31"/>
    </location>
</feature>
<comment type="caution">
    <text evidence="2">The sequence shown here is derived from an EMBL/GenBank/DDBJ whole genome shotgun (WGS) entry which is preliminary data.</text>
</comment>
<evidence type="ECO:0000313" key="2">
    <source>
        <dbReference type="EMBL" id="CAG8668426.1"/>
    </source>
</evidence>
<accession>A0A9N9EA66</accession>
<feature type="compositionally biased region" description="Basic and acidic residues" evidence="1">
    <location>
        <begin position="1"/>
        <end position="30"/>
    </location>
</feature>
<gene>
    <name evidence="2" type="ORF">AMORRO_LOCUS10720</name>
</gene>
<protein>
    <submittedName>
        <fullName evidence="2">14867_t:CDS:1</fullName>
    </submittedName>
</protein>
<evidence type="ECO:0000313" key="3">
    <source>
        <dbReference type="Proteomes" id="UP000789342"/>
    </source>
</evidence>
<name>A0A9N9EA66_9GLOM</name>
<evidence type="ECO:0000256" key="1">
    <source>
        <dbReference type="SAM" id="MobiDB-lite"/>
    </source>
</evidence>
<proteinExistence type="predicted"/>
<feature type="non-terminal residue" evidence="2">
    <location>
        <position position="242"/>
    </location>
</feature>
<dbReference type="EMBL" id="CAJVPV010012227">
    <property type="protein sequence ID" value="CAG8668426.1"/>
    <property type="molecule type" value="Genomic_DNA"/>
</dbReference>